<keyword evidence="1" id="KW-1133">Transmembrane helix</keyword>
<feature type="transmembrane region" description="Helical" evidence="1">
    <location>
        <begin position="86"/>
        <end position="105"/>
    </location>
</feature>
<evidence type="ECO:0000313" key="3">
    <source>
        <dbReference type="Proteomes" id="UP000186922"/>
    </source>
</evidence>
<dbReference type="AlphaFoldDB" id="A0A1D1V2S2"/>
<organism evidence="2 3">
    <name type="scientific">Ramazzottius varieornatus</name>
    <name type="common">Water bear</name>
    <name type="synonym">Tardigrade</name>
    <dbReference type="NCBI Taxonomy" id="947166"/>
    <lineage>
        <taxon>Eukaryota</taxon>
        <taxon>Metazoa</taxon>
        <taxon>Ecdysozoa</taxon>
        <taxon>Tardigrada</taxon>
        <taxon>Eutardigrada</taxon>
        <taxon>Parachela</taxon>
        <taxon>Hypsibioidea</taxon>
        <taxon>Ramazzottiidae</taxon>
        <taxon>Ramazzottius</taxon>
    </lineage>
</organism>
<feature type="transmembrane region" description="Helical" evidence="1">
    <location>
        <begin position="12"/>
        <end position="32"/>
    </location>
</feature>
<gene>
    <name evidence="2" type="primary">RvY_06832</name>
    <name evidence="2" type="synonym">RvY_06832.1</name>
    <name evidence="2" type="ORF">RvY_06832-1</name>
</gene>
<keyword evidence="1" id="KW-0472">Membrane</keyword>
<name>A0A1D1V2S2_RAMVA</name>
<reference evidence="2 3" key="1">
    <citation type="journal article" date="2016" name="Nat. Commun.">
        <title>Extremotolerant tardigrade genome and improved radiotolerance of human cultured cells by tardigrade-unique protein.</title>
        <authorList>
            <person name="Hashimoto T."/>
            <person name="Horikawa D.D."/>
            <person name="Saito Y."/>
            <person name="Kuwahara H."/>
            <person name="Kozuka-Hata H."/>
            <person name="Shin-I T."/>
            <person name="Minakuchi Y."/>
            <person name="Ohishi K."/>
            <person name="Motoyama A."/>
            <person name="Aizu T."/>
            <person name="Enomoto A."/>
            <person name="Kondo K."/>
            <person name="Tanaka S."/>
            <person name="Hara Y."/>
            <person name="Koshikawa S."/>
            <person name="Sagara H."/>
            <person name="Miura T."/>
            <person name="Yokobori S."/>
            <person name="Miyagawa K."/>
            <person name="Suzuki Y."/>
            <person name="Kubo T."/>
            <person name="Oyama M."/>
            <person name="Kohara Y."/>
            <person name="Fujiyama A."/>
            <person name="Arakawa K."/>
            <person name="Katayama T."/>
            <person name="Toyoda A."/>
            <person name="Kunieda T."/>
        </authorList>
    </citation>
    <scope>NUCLEOTIDE SEQUENCE [LARGE SCALE GENOMIC DNA]</scope>
    <source>
        <strain evidence="2 3">YOKOZUNA-1</strain>
    </source>
</reference>
<dbReference type="EMBL" id="BDGG01000003">
    <property type="protein sequence ID" value="GAU95160.1"/>
    <property type="molecule type" value="Genomic_DNA"/>
</dbReference>
<proteinExistence type="predicted"/>
<evidence type="ECO:0000256" key="1">
    <source>
        <dbReference type="SAM" id="Phobius"/>
    </source>
</evidence>
<accession>A0A1D1V2S2</accession>
<comment type="caution">
    <text evidence="2">The sequence shown here is derived from an EMBL/GenBank/DDBJ whole genome shotgun (WGS) entry which is preliminary data.</text>
</comment>
<evidence type="ECO:0008006" key="4">
    <source>
        <dbReference type="Google" id="ProtNLM"/>
    </source>
</evidence>
<keyword evidence="3" id="KW-1185">Reference proteome</keyword>
<keyword evidence="1" id="KW-0812">Transmembrane</keyword>
<dbReference type="Proteomes" id="UP000186922">
    <property type="component" value="Unassembled WGS sequence"/>
</dbReference>
<protein>
    <recommendedName>
        <fullName evidence="4">Transmembrane protein</fullName>
    </recommendedName>
</protein>
<feature type="transmembrane region" description="Helical" evidence="1">
    <location>
        <begin position="52"/>
        <end position="74"/>
    </location>
</feature>
<sequence>MDDDGKLNAYSNLDAIAFFVYLFAYLSNDLYVKCWIPLFNLPVVSRSPFRIVYLKFLLVVQSVFIGCLINDFIVQHAANSSAMPSLSKMFVGLICAMAELVYSTTGSFHATLMHTILSHFVPSTLSILLHLTRIRSTSSTPHFEILAMHTAALFVVLRSSAFLTVPVRTAVASLTSGSHISIDTDASTGDYLSTPAGHFLKGAVDDGSAIISESVSAITHTEDTPSGLYKSDSNWSAVYSSNSVNSMNSLASSYSSGSELAPAVTDHAVRATNSLLKSVRDVVTWKDGEEDTPLSPSSSVYSSSLF</sequence>
<evidence type="ECO:0000313" key="2">
    <source>
        <dbReference type="EMBL" id="GAU95160.1"/>
    </source>
</evidence>